<protein>
    <submittedName>
        <fullName evidence="1">Head to tail adaptor</fullName>
    </submittedName>
</protein>
<dbReference type="EMBL" id="BK014852">
    <property type="protein sequence ID" value="DAD78809.1"/>
    <property type="molecule type" value="Genomic_DNA"/>
</dbReference>
<evidence type="ECO:0000313" key="1">
    <source>
        <dbReference type="EMBL" id="DAD78809.1"/>
    </source>
</evidence>
<organism evidence="1">
    <name type="scientific">Myoviridae sp. ct1Js5</name>
    <dbReference type="NCBI Taxonomy" id="2826601"/>
    <lineage>
        <taxon>Viruses</taxon>
        <taxon>Duplodnaviria</taxon>
        <taxon>Heunggongvirae</taxon>
        <taxon>Uroviricota</taxon>
        <taxon>Caudoviricetes</taxon>
    </lineage>
</organism>
<name>A0A8S5M8Y2_9CAUD</name>
<reference evidence="1" key="1">
    <citation type="journal article" date="2021" name="Proc. Natl. Acad. Sci. U.S.A.">
        <title>A Catalog of Tens of Thousands of Viruses from Human Metagenomes Reveals Hidden Associations with Chronic Diseases.</title>
        <authorList>
            <person name="Tisza M.J."/>
            <person name="Buck C.B."/>
        </authorList>
    </citation>
    <scope>NUCLEOTIDE SEQUENCE</scope>
    <source>
        <strain evidence="1">Ct1Js5</strain>
    </source>
</reference>
<accession>A0A8S5M8Y2</accession>
<sequence>MFLVKEDLKNNIYSYQVEQITEGDESIVLQALDTAEQEVKSYFYTNDKKEYLDGRPRYDTEAIFAKRGEERNALVVSLCLSVAKWYIVDLCNADIIYDHAKERYDRAIEYLKRLAKGEVNISSLPIVPRTEETEKQITPFVYGSRKKYNHE</sequence>
<proteinExistence type="predicted"/>